<sequence>MTILRGGSLAVEAPRPGVCVVYVTGLLDRALATRLAHVLEERLQPALRHVLVDLAGVDRMEPGSVPLLRTAIRVAARRRVSVHLTGAGALGAHLGVRDRQVLAEFAAFPTVPAALAVLAATHRPGHPRHPPGSR</sequence>
<dbReference type="Gene3D" id="3.30.750.24">
    <property type="entry name" value="STAS domain"/>
    <property type="match status" value="1"/>
</dbReference>
<evidence type="ECO:0000313" key="2">
    <source>
        <dbReference type="EMBL" id="MFC5948819.1"/>
    </source>
</evidence>
<feature type="domain" description="STAS" evidence="1">
    <location>
        <begin position="16"/>
        <end position="118"/>
    </location>
</feature>
<comment type="caution">
    <text evidence="2">The sequence shown here is derived from an EMBL/GenBank/DDBJ whole genome shotgun (WGS) entry which is preliminary data.</text>
</comment>
<keyword evidence="3" id="KW-1185">Reference proteome</keyword>
<dbReference type="PROSITE" id="PS50801">
    <property type="entry name" value="STAS"/>
    <property type="match status" value="1"/>
</dbReference>
<dbReference type="RefSeq" id="WP_379565890.1">
    <property type="nucleotide sequence ID" value="NZ_JBHSQK010000021.1"/>
</dbReference>
<evidence type="ECO:0000313" key="3">
    <source>
        <dbReference type="Proteomes" id="UP001596119"/>
    </source>
</evidence>
<dbReference type="SUPFAM" id="SSF52091">
    <property type="entry name" value="SpoIIaa-like"/>
    <property type="match status" value="1"/>
</dbReference>
<proteinExistence type="predicted"/>
<dbReference type="Pfam" id="PF01740">
    <property type="entry name" value="STAS"/>
    <property type="match status" value="1"/>
</dbReference>
<dbReference type="InterPro" id="IPR036513">
    <property type="entry name" value="STAS_dom_sf"/>
</dbReference>
<dbReference type="Proteomes" id="UP001596119">
    <property type="component" value="Unassembled WGS sequence"/>
</dbReference>
<reference evidence="3" key="1">
    <citation type="journal article" date="2019" name="Int. J. Syst. Evol. Microbiol.">
        <title>The Global Catalogue of Microorganisms (GCM) 10K type strain sequencing project: providing services to taxonomists for standard genome sequencing and annotation.</title>
        <authorList>
            <consortium name="The Broad Institute Genomics Platform"/>
            <consortium name="The Broad Institute Genome Sequencing Center for Infectious Disease"/>
            <person name="Wu L."/>
            <person name="Ma J."/>
        </authorList>
    </citation>
    <scope>NUCLEOTIDE SEQUENCE [LARGE SCALE GENOMIC DNA]</scope>
    <source>
        <strain evidence="3">CGMCC 4.7397</strain>
    </source>
</reference>
<gene>
    <name evidence="2" type="ORF">ACFQH9_11080</name>
</gene>
<evidence type="ECO:0000259" key="1">
    <source>
        <dbReference type="PROSITE" id="PS50801"/>
    </source>
</evidence>
<name>A0ABW1I7W7_9PSEU</name>
<dbReference type="EMBL" id="JBHSQK010000021">
    <property type="protein sequence ID" value="MFC5948819.1"/>
    <property type="molecule type" value="Genomic_DNA"/>
</dbReference>
<dbReference type="InterPro" id="IPR002645">
    <property type="entry name" value="STAS_dom"/>
</dbReference>
<organism evidence="2 3">
    <name type="scientific">Pseudonocardia lutea</name>
    <dbReference type="NCBI Taxonomy" id="2172015"/>
    <lineage>
        <taxon>Bacteria</taxon>
        <taxon>Bacillati</taxon>
        <taxon>Actinomycetota</taxon>
        <taxon>Actinomycetes</taxon>
        <taxon>Pseudonocardiales</taxon>
        <taxon>Pseudonocardiaceae</taxon>
        <taxon>Pseudonocardia</taxon>
    </lineage>
</organism>
<accession>A0ABW1I7W7</accession>
<protein>
    <submittedName>
        <fullName evidence="2">STAS domain-containing protein</fullName>
    </submittedName>
</protein>